<name>A0A4V2JZQ3_9APHY</name>
<gene>
    <name evidence="1" type="ORF">BD311DRAFT_763611</name>
</gene>
<proteinExistence type="predicted"/>
<evidence type="ECO:0000313" key="1">
    <source>
        <dbReference type="EMBL" id="TBU25943.1"/>
    </source>
</evidence>
<dbReference type="AlphaFoldDB" id="A0A4V2JZQ3"/>
<sequence length="79" mass="9040">MLLVLTVFLYSVPTCAVYIILVSFNLPTLQPHRSTDIYNRSQRYARARQSVTRRSSWKICSGSRGAQRGAHLNPNRCRS</sequence>
<dbReference type="EMBL" id="ML143453">
    <property type="protein sequence ID" value="TBU25943.1"/>
    <property type="molecule type" value="Genomic_DNA"/>
</dbReference>
<accession>A0A4V2JZQ3</accession>
<dbReference type="Proteomes" id="UP000292957">
    <property type="component" value="Unassembled WGS sequence"/>
</dbReference>
<protein>
    <submittedName>
        <fullName evidence="1">Uncharacterized protein</fullName>
    </submittedName>
</protein>
<reference evidence="1" key="1">
    <citation type="submission" date="2019-01" db="EMBL/GenBank/DDBJ databases">
        <title>Draft genome sequences of three monokaryotic isolates of the white-rot basidiomycete fungus Dichomitus squalens.</title>
        <authorList>
            <consortium name="DOE Joint Genome Institute"/>
            <person name="Lopez S.C."/>
            <person name="Andreopoulos B."/>
            <person name="Pangilinan J."/>
            <person name="Lipzen A."/>
            <person name="Riley R."/>
            <person name="Ahrendt S."/>
            <person name="Ng V."/>
            <person name="Barry K."/>
            <person name="Daum C."/>
            <person name="Grigoriev I.V."/>
            <person name="Hilden K.S."/>
            <person name="Makela M.R."/>
            <person name="de Vries R.P."/>
        </authorList>
    </citation>
    <scope>NUCLEOTIDE SEQUENCE [LARGE SCALE GENOMIC DNA]</scope>
    <source>
        <strain evidence="1">OM18370.1</strain>
    </source>
</reference>
<organism evidence="1">
    <name type="scientific">Dichomitus squalens</name>
    <dbReference type="NCBI Taxonomy" id="114155"/>
    <lineage>
        <taxon>Eukaryota</taxon>
        <taxon>Fungi</taxon>
        <taxon>Dikarya</taxon>
        <taxon>Basidiomycota</taxon>
        <taxon>Agaricomycotina</taxon>
        <taxon>Agaricomycetes</taxon>
        <taxon>Polyporales</taxon>
        <taxon>Polyporaceae</taxon>
        <taxon>Dichomitus</taxon>
    </lineage>
</organism>